<proteinExistence type="predicted"/>
<sequence length="626" mass="68748">MSKLSAETIRQAAQGAYKMATPFALELVTVLNMGLVDVIKDGEYWEARQGSSANSKLSMDASAEVMTAGVVYLRVEIISGRLAGIYVGRTGWAWFRLTEHIATILFDYLKDSQYAYQTARAADVVLTFNLFEDKTADRHDAAAWPTRAIIEAIWALLLGSYDRNEECCLVRRRYGLVELGEAVRRCNGTRCFEAPETGMRTMALHNVQRRLQLYLHQIRTAVPSANGRKHAHFLVLYQIGQDVRCGLTGLLLASGAYINVNTTGQNPFLFPIGGRGRRQDVARLRDIAKSGRWSFRLVEGGETSLLSMGPVDMALYGKLALIGSSADKKRYGDEEVVFYFDAAPMAVETRLFWEQVLLMLPAESAAHRRRAHREAADAVIARRAADHHALDIRVRLAWDGLLTMSTVSGNISLFDVVVPTLRGGGGGGRSDTVVTRRRSMLGALQQATGVGQGVSGRGTTAAVPLQLDVWGTGATSGIEGGRSNWTWRVFAADRHEWVDQPYQMEVSGLAVAVQTEPLFRVFGDLERVYGSDPARAPTLAFFRSILRPITLTSPDPLPNKDDGYGKASVTWKHAKAGGAGTETFKLAFDESGVCTIFANQRRRGRHHVGILDGCPDGRGSQLLLRP</sequence>
<accession>A0A316V6N8</accession>
<evidence type="ECO:0000313" key="1">
    <source>
        <dbReference type="EMBL" id="PWN31115.1"/>
    </source>
</evidence>
<dbReference type="GeneID" id="37031341"/>
<dbReference type="OrthoDB" id="10686457at2759"/>
<protein>
    <submittedName>
        <fullName evidence="1">Uncharacterized protein</fullName>
    </submittedName>
</protein>
<gene>
    <name evidence="1" type="ORF">BDZ90DRAFT_35247</name>
</gene>
<organism evidence="1 2">
    <name type="scientific">Jaminaea rosea</name>
    <dbReference type="NCBI Taxonomy" id="1569628"/>
    <lineage>
        <taxon>Eukaryota</taxon>
        <taxon>Fungi</taxon>
        <taxon>Dikarya</taxon>
        <taxon>Basidiomycota</taxon>
        <taxon>Ustilaginomycotina</taxon>
        <taxon>Exobasidiomycetes</taxon>
        <taxon>Microstromatales</taxon>
        <taxon>Microstromatales incertae sedis</taxon>
        <taxon>Jaminaea</taxon>
    </lineage>
</organism>
<evidence type="ECO:0000313" key="2">
    <source>
        <dbReference type="Proteomes" id="UP000245884"/>
    </source>
</evidence>
<dbReference type="Proteomes" id="UP000245884">
    <property type="component" value="Unassembled WGS sequence"/>
</dbReference>
<dbReference type="EMBL" id="KZ819662">
    <property type="protein sequence ID" value="PWN31115.1"/>
    <property type="molecule type" value="Genomic_DNA"/>
</dbReference>
<keyword evidence="2" id="KW-1185">Reference proteome</keyword>
<dbReference type="RefSeq" id="XP_025365727.1">
    <property type="nucleotide sequence ID" value="XM_025509518.1"/>
</dbReference>
<name>A0A316V6N8_9BASI</name>
<dbReference type="AlphaFoldDB" id="A0A316V6N8"/>
<reference evidence="1 2" key="1">
    <citation type="journal article" date="2018" name="Mol. Biol. Evol.">
        <title>Broad Genomic Sampling Reveals a Smut Pathogenic Ancestry of the Fungal Clade Ustilaginomycotina.</title>
        <authorList>
            <person name="Kijpornyongpan T."/>
            <person name="Mondo S.J."/>
            <person name="Barry K."/>
            <person name="Sandor L."/>
            <person name="Lee J."/>
            <person name="Lipzen A."/>
            <person name="Pangilinan J."/>
            <person name="LaButti K."/>
            <person name="Hainaut M."/>
            <person name="Henrissat B."/>
            <person name="Grigoriev I.V."/>
            <person name="Spatafora J.W."/>
            <person name="Aime M.C."/>
        </authorList>
    </citation>
    <scope>NUCLEOTIDE SEQUENCE [LARGE SCALE GENOMIC DNA]</scope>
    <source>
        <strain evidence="1 2">MCA 5214</strain>
    </source>
</reference>